<feature type="transmembrane region" description="Helical" evidence="4">
    <location>
        <begin position="345"/>
        <end position="365"/>
    </location>
</feature>
<dbReference type="EMBL" id="CP073587">
    <property type="protein sequence ID" value="QUN07132.1"/>
    <property type="molecule type" value="Genomic_DNA"/>
</dbReference>
<organism evidence="5 6">
    <name type="scientific">Shewanella yunxiaonensis</name>
    <dbReference type="NCBI Taxonomy" id="2829809"/>
    <lineage>
        <taxon>Bacteria</taxon>
        <taxon>Pseudomonadati</taxon>
        <taxon>Pseudomonadota</taxon>
        <taxon>Gammaproteobacteria</taxon>
        <taxon>Alteromonadales</taxon>
        <taxon>Shewanellaceae</taxon>
        <taxon>Shewanella</taxon>
    </lineage>
</organism>
<evidence type="ECO:0000256" key="2">
    <source>
        <dbReference type="ARBA" id="ARBA00022989"/>
    </source>
</evidence>
<dbReference type="Proteomes" id="UP000679575">
    <property type="component" value="Chromosome"/>
</dbReference>
<evidence type="ECO:0000313" key="5">
    <source>
        <dbReference type="EMBL" id="QUN07132.1"/>
    </source>
</evidence>
<evidence type="ECO:0000256" key="4">
    <source>
        <dbReference type="SAM" id="Phobius"/>
    </source>
</evidence>
<dbReference type="PANTHER" id="PTHR23526:SF1">
    <property type="entry name" value="MAJOR FACILITATOR SUPERFAMILY MFS_1"/>
    <property type="match status" value="1"/>
</dbReference>
<dbReference type="PANTHER" id="PTHR23526">
    <property type="entry name" value="INTEGRAL MEMBRANE TRANSPORT PROTEIN-RELATED"/>
    <property type="match status" value="1"/>
</dbReference>
<dbReference type="RefSeq" id="WP_212596135.1">
    <property type="nucleotide sequence ID" value="NZ_CP073587.1"/>
</dbReference>
<feature type="transmembrane region" description="Helical" evidence="4">
    <location>
        <begin position="175"/>
        <end position="194"/>
    </location>
</feature>
<feature type="transmembrane region" description="Helical" evidence="4">
    <location>
        <begin position="293"/>
        <end position="314"/>
    </location>
</feature>
<evidence type="ECO:0000256" key="1">
    <source>
        <dbReference type="ARBA" id="ARBA00022692"/>
    </source>
</evidence>
<dbReference type="Gene3D" id="1.20.1250.20">
    <property type="entry name" value="MFS general substrate transporter like domains"/>
    <property type="match status" value="1"/>
</dbReference>
<dbReference type="InterPro" id="IPR011701">
    <property type="entry name" value="MFS"/>
</dbReference>
<evidence type="ECO:0000256" key="3">
    <source>
        <dbReference type="ARBA" id="ARBA00023136"/>
    </source>
</evidence>
<feature type="transmembrane region" description="Helical" evidence="4">
    <location>
        <begin position="206"/>
        <end position="228"/>
    </location>
</feature>
<keyword evidence="6" id="KW-1185">Reference proteome</keyword>
<evidence type="ECO:0000313" key="6">
    <source>
        <dbReference type="Proteomes" id="UP000679575"/>
    </source>
</evidence>
<feature type="transmembrane region" description="Helical" evidence="4">
    <location>
        <begin position="109"/>
        <end position="130"/>
    </location>
</feature>
<feature type="transmembrane region" description="Helical" evidence="4">
    <location>
        <begin position="136"/>
        <end position="155"/>
    </location>
</feature>
<dbReference type="SUPFAM" id="SSF103473">
    <property type="entry name" value="MFS general substrate transporter"/>
    <property type="match status" value="1"/>
</dbReference>
<protein>
    <submittedName>
        <fullName evidence="5">MFS transporter</fullName>
    </submittedName>
</protein>
<feature type="transmembrane region" description="Helical" evidence="4">
    <location>
        <begin position="386"/>
        <end position="406"/>
    </location>
</feature>
<feature type="transmembrane region" description="Helical" evidence="4">
    <location>
        <begin position="64"/>
        <end position="85"/>
    </location>
</feature>
<keyword evidence="1 4" id="KW-0812">Transmembrane</keyword>
<reference evidence="5 6" key="1">
    <citation type="submission" date="2021-04" db="EMBL/GenBank/DDBJ databases">
        <title>Novel species identification of genus Shewanella.</title>
        <authorList>
            <person name="Liu G."/>
        </authorList>
    </citation>
    <scope>NUCLEOTIDE SEQUENCE [LARGE SCALE GENOMIC DNA]</scope>
    <source>
        <strain evidence="5 6">FJAT-54481</strain>
    </source>
</reference>
<sequence length="442" mass="47054">MSHHQTDSTLLDKLYDLLTGEHGERVSKDIDERAAKDQPHNFFSYLTANCMGKIADEISSARLILPWLFGLLGVPAFYTGLLVPLREAGVLIPQLAVAAAVRRLAYRKYVWLVGALLSAVSLFGMAWVAISHHGHTAGILIILMLLVFSLARGLCSVSAKDVLGKTIAKSRRGRLMGLSSGISGVAVLSVGIWLGTINLKDASVSLFAGLLLAGGILWLLAITIFAAIKEPAGNTASEGSTIFAALQQLKLLKTDKPFRHFVIARTLLLSVALAPPFYVLLAQAVAGTQLTGLGILIIANGLGTSLASPFWGYLGDHSSKRVMMIAASGAALLGIITFVGVTWHWAWLINPYGIAVLFFVLNIMHGGVRLGRKVYLVDMANQETRAAYVAVSNTVVGVLMLSGGFVGLLGDWFGAVAVVLLLALAALGAVFYLRTLPEVSEP</sequence>
<dbReference type="InterPro" id="IPR052528">
    <property type="entry name" value="Sugar_transport-like"/>
</dbReference>
<gene>
    <name evidence="5" type="ORF">KDN34_06795</name>
</gene>
<feature type="transmembrane region" description="Helical" evidence="4">
    <location>
        <begin position="412"/>
        <end position="433"/>
    </location>
</feature>
<name>A0ABX7YWS8_9GAMM</name>
<dbReference type="InterPro" id="IPR036259">
    <property type="entry name" value="MFS_trans_sf"/>
</dbReference>
<proteinExistence type="predicted"/>
<keyword evidence="2 4" id="KW-1133">Transmembrane helix</keyword>
<dbReference type="Pfam" id="PF07690">
    <property type="entry name" value="MFS_1"/>
    <property type="match status" value="1"/>
</dbReference>
<feature type="transmembrane region" description="Helical" evidence="4">
    <location>
        <begin position="262"/>
        <end position="281"/>
    </location>
</feature>
<feature type="transmembrane region" description="Helical" evidence="4">
    <location>
        <begin position="321"/>
        <end position="339"/>
    </location>
</feature>
<keyword evidence="3 4" id="KW-0472">Membrane</keyword>
<accession>A0ABX7YWS8</accession>